<evidence type="ECO:0000313" key="2">
    <source>
        <dbReference type="Proteomes" id="UP001150581"/>
    </source>
</evidence>
<sequence length="94" mass="10782">MVSIITSPTQHTFIYTTRAANRINIMVDPIKILEKARQSNIKDPWARREVWRDHPSFSKMSQLKGMFPGLGIATGLFAVYLVYDHFAAPKSHKH</sequence>
<proteinExistence type="predicted"/>
<dbReference type="Proteomes" id="UP001150581">
    <property type="component" value="Unassembled WGS sequence"/>
</dbReference>
<accession>A0ACC1INS1</accession>
<organism evidence="1 2">
    <name type="scientific">Kickxella alabastrina</name>
    <dbReference type="NCBI Taxonomy" id="61397"/>
    <lineage>
        <taxon>Eukaryota</taxon>
        <taxon>Fungi</taxon>
        <taxon>Fungi incertae sedis</taxon>
        <taxon>Zoopagomycota</taxon>
        <taxon>Kickxellomycotina</taxon>
        <taxon>Kickxellomycetes</taxon>
        <taxon>Kickxellales</taxon>
        <taxon>Kickxellaceae</taxon>
        <taxon>Kickxella</taxon>
    </lineage>
</organism>
<evidence type="ECO:0000313" key="1">
    <source>
        <dbReference type="EMBL" id="KAJ1897136.1"/>
    </source>
</evidence>
<gene>
    <name evidence="1" type="ORF">LPJ66_003559</name>
</gene>
<dbReference type="EMBL" id="JANBPG010000363">
    <property type="protein sequence ID" value="KAJ1897136.1"/>
    <property type="molecule type" value="Genomic_DNA"/>
</dbReference>
<keyword evidence="2" id="KW-1185">Reference proteome</keyword>
<name>A0ACC1INS1_9FUNG</name>
<comment type="caution">
    <text evidence="1">The sequence shown here is derived from an EMBL/GenBank/DDBJ whole genome shotgun (WGS) entry which is preliminary data.</text>
</comment>
<protein>
    <submittedName>
        <fullName evidence="1">Uncharacterized protein</fullName>
    </submittedName>
</protein>
<reference evidence="1" key="1">
    <citation type="submission" date="2022-07" db="EMBL/GenBank/DDBJ databases">
        <title>Phylogenomic reconstructions and comparative analyses of Kickxellomycotina fungi.</title>
        <authorList>
            <person name="Reynolds N.K."/>
            <person name="Stajich J.E."/>
            <person name="Barry K."/>
            <person name="Grigoriev I.V."/>
            <person name="Crous P."/>
            <person name="Smith M.E."/>
        </authorList>
    </citation>
    <scope>NUCLEOTIDE SEQUENCE</scope>
    <source>
        <strain evidence="1">Benny 63K</strain>
    </source>
</reference>